<proteinExistence type="predicted"/>
<evidence type="ECO:0000313" key="2">
    <source>
        <dbReference type="EnsemblPlants" id="LPERR01G04000.1"/>
    </source>
</evidence>
<dbReference type="eggNOG" id="ENOG502SDM5">
    <property type="taxonomic scope" value="Eukaryota"/>
</dbReference>
<dbReference type="EnsemblPlants" id="LPERR01G04000.1">
    <property type="protein sequence ID" value="LPERR01G04000.1"/>
    <property type="gene ID" value="LPERR01G04000"/>
</dbReference>
<dbReference type="Proteomes" id="UP000032180">
    <property type="component" value="Chromosome 1"/>
</dbReference>
<keyword evidence="3" id="KW-1185">Reference proteome</keyword>
<reference evidence="2" key="3">
    <citation type="submission" date="2015-04" db="UniProtKB">
        <authorList>
            <consortium name="EnsemblPlants"/>
        </authorList>
    </citation>
    <scope>IDENTIFICATION</scope>
</reference>
<accession>A0A0D9UX75</accession>
<dbReference type="Gramene" id="LPERR01G04000.1">
    <property type="protein sequence ID" value="LPERR01G04000.1"/>
    <property type="gene ID" value="LPERR01G04000"/>
</dbReference>
<dbReference type="HOGENOM" id="CLU_067213_1_0_1"/>
<feature type="transmembrane region" description="Helical" evidence="1">
    <location>
        <begin position="143"/>
        <end position="164"/>
    </location>
</feature>
<keyword evidence="1" id="KW-0812">Transmembrane</keyword>
<name>A0A0D9UX75_9ORYZ</name>
<evidence type="ECO:0000256" key="1">
    <source>
        <dbReference type="SAM" id="Phobius"/>
    </source>
</evidence>
<keyword evidence="1" id="KW-0472">Membrane</keyword>
<organism evidence="2 3">
    <name type="scientific">Leersia perrieri</name>
    <dbReference type="NCBI Taxonomy" id="77586"/>
    <lineage>
        <taxon>Eukaryota</taxon>
        <taxon>Viridiplantae</taxon>
        <taxon>Streptophyta</taxon>
        <taxon>Embryophyta</taxon>
        <taxon>Tracheophyta</taxon>
        <taxon>Spermatophyta</taxon>
        <taxon>Magnoliopsida</taxon>
        <taxon>Liliopsida</taxon>
        <taxon>Poales</taxon>
        <taxon>Poaceae</taxon>
        <taxon>BOP clade</taxon>
        <taxon>Oryzoideae</taxon>
        <taxon>Oryzeae</taxon>
        <taxon>Oryzinae</taxon>
        <taxon>Leersia</taxon>
    </lineage>
</organism>
<reference evidence="3" key="2">
    <citation type="submission" date="2013-12" db="EMBL/GenBank/DDBJ databases">
        <authorList>
            <person name="Yu Y."/>
            <person name="Lee S."/>
            <person name="de Baynast K."/>
            <person name="Wissotski M."/>
            <person name="Liu L."/>
            <person name="Talag J."/>
            <person name="Goicoechea J."/>
            <person name="Angelova A."/>
            <person name="Jetty R."/>
            <person name="Kudrna D."/>
            <person name="Golser W."/>
            <person name="Rivera L."/>
            <person name="Zhang J."/>
            <person name="Wing R."/>
        </authorList>
    </citation>
    <scope>NUCLEOTIDE SEQUENCE</scope>
</reference>
<protein>
    <submittedName>
        <fullName evidence="2">Uncharacterized protein</fullName>
    </submittedName>
</protein>
<dbReference type="AlphaFoldDB" id="A0A0D9UX75"/>
<reference evidence="2 3" key="1">
    <citation type="submission" date="2012-08" db="EMBL/GenBank/DDBJ databases">
        <title>Oryza genome evolution.</title>
        <authorList>
            <person name="Wing R.A."/>
        </authorList>
    </citation>
    <scope>NUCLEOTIDE SEQUENCE</scope>
</reference>
<evidence type="ECO:0000313" key="3">
    <source>
        <dbReference type="Proteomes" id="UP000032180"/>
    </source>
</evidence>
<sequence>MASPPPPSSPATAWSITVRLRHRRWLDLRAAAENVVLPGWWRWRGHGGERLSLLLRLRRGLRLAVVSRCAAAAKSPRPSCRILRFLRSKLPRFPSILRRRRKNPPSPARATAAAIAASRSQLWQNRALGWPARRKATTAMATAALCLVAVLAVAMVSIAAFQAMSGDYGRGYYEPVGHSKSWRFLVARKLARWLELEPRLYAWLMKLSLNRLLNW</sequence>
<dbReference type="STRING" id="77586.A0A0D9UX75"/>
<keyword evidence="1" id="KW-1133">Transmembrane helix</keyword>